<keyword evidence="2" id="KW-1185">Reference proteome</keyword>
<organism evidence="1 2">
    <name type="scientific">Candidatus Manganitrophus noduliformans</name>
    <dbReference type="NCBI Taxonomy" id="2606439"/>
    <lineage>
        <taxon>Bacteria</taxon>
        <taxon>Pseudomonadati</taxon>
        <taxon>Nitrospirota</taxon>
        <taxon>Nitrospiria</taxon>
        <taxon>Candidatus Troglogloeales</taxon>
        <taxon>Candidatus Manganitrophaceae</taxon>
        <taxon>Candidatus Manganitrophus</taxon>
    </lineage>
</organism>
<evidence type="ECO:0000313" key="1">
    <source>
        <dbReference type="EMBL" id="NKE71298.1"/>
    </source>
</evidence>
<dbReference type="RefSeq" id="WP_168059810.1">
    <property type="nucleotide sequence ID" value="NZ_VTOW01000002.1"/>
</dbReference>
<gene>
    <name evidence="1" type="ORF">MNODULE_11170</name>
</gene>
<dbReference type="AlphaFoldDB" id="A0A7X6DQM5"/>
<dbReference type="EMBL" id="VTOW01000002">
    <property type="protein sequence ID" value="NKE71298.1"/>
    <property type="molecule type" value="Genomic_DNA"/>
</dbReference>
<name>A0A7X6DQM5_9BACT</name>
<reference evidence="1 2" key="1">
    <citation type="journal article" date="2020" name="Nature">
        <title>Bacterial chemolithoautotrophy via manganese oxidation.</title>
        <authorList>
            <person name="Yu H."/>
            <person name="Leadbetter J.R."/>
        </authorList>
    </citation>
    <scope>NUCLEOTIDE SEQUENCE [LARGE SCALE GENOMIC DNA]</scope>
    <source>
        <strain evidence="1 2">Mn-1</strain>
    </source>
</reference>
<protein>
    <recommendedName>
        <fullName evidence="3">DUF932 domain-containing protein</fullName>
    </recommendedName>
</protein>
<evidence type="ECO:0000313" key="2">
    <source>
        <dbReference type="Proteomes" id="UP000534783"/>
    </source>
</evidence>
<sequence>MLYHHDSKTYEEAASDAERRARAKMEEILRRGREKARLTMEGISEEYERRQDILAPAPAINYRIDPAASTASQIQAKVGNRILNLTDHALGQALTRMGMPRVYVDRLRRIEAPWAEALLLTSMKKLTDHAVGVDRLLFRVVGDTVKGVLSSAYRRSLDATPIIQVFMEEGLRSGMVPVDGVNTETRYHLKLLHDRLYSPAPHEVIAFGFSLTTSDYGAGALQIQFFMMRLWCTNFAIGENCLREIHIGRRFKPEDEAVLSQRTYDLDTETVASAVRDILSEGIDRRADSVCGLIADANEKRIDVRVALEGFRKRGVMTKEQTRTAETLFENVTDITYLPPERSAWRLSNVLSLMAQNQAGDKKLDLEEAAMELITG</sequence>
<evidence type="ECO:0008006" key="3">
    <source>
        <dbReference type="Google" id="ProtNLM"/>
    </source>
</evidence>
<dbReference type="Proteomes" id="UP000534783">
    <property type="component" value="Unassembled WGS sequence"/>
</dbReference>
<proteinExistence type="predicted"/>
<accession>A0A7X6DQM5</accession>
<comment type="caution">
    <text evidence="1">The sequence shown here is derived from an EMBL/GenBank/DDBJ whole genome shotgun (WGS) entry which is preliminary data.</text>
</comment>